<dbReference type="Proteomes" id="UP001152523">
    <property type="component" value="Unassembled WGS sequence"/>
</dbReference>
<reference evidence="1" key="1">
    <citation type="submission" date="2022-07" db="EMBL/GenBank/DDBJ databases">
        <authorList>
            <person name="Macas J."/>
            <person name="Novak P."/>
            <person name="Neumann P."/>
        </authorList>
    </citation>
    <scope>NUCLEOTIDE SEQUENCE</scope>
</reference>
<evidence type="ECO:0000313" key="2">
    <source>
        <dbReference type="Proteomes" id="UP001152523"/>
    </source>
</evidence>
<dbReference type="AlphaFoldDB" id="A0AAV0DNF6"/>
<evidence type="ECO:0000313" key="1">
    <source>
        <dbReference type="EMBL" id="CAH9105900.1"/>
    </source>
</evidence>
<keyword evidence="2" id="KW-1185">Reference proteome</keyword>
<sequence>MLISHPFKVWGVLIIFPSAKLQHDFVRLKLFIWGRNAELHSPTLSKKYREVIGIDVNNAKRFLVGEFSSLHTPNKKINTVYNEVKILAKKKKYNEVKKGEINNKQEYSSCNPKRVRNMKKGNIK</sequence>
<protein>
    <submittedName>
        <fullName evidence="1">Uncharacterized protein</fullName>
    </submittedName>
</protein>
<proteinExistence type="predicted"/>
<accession>A0AAV0DNF6</accession>
<organism evidence="1 2">
    <name type="scientific">Cuscuta epithymum</name>
    <dbReference type="NCBI Taxonomy" id="186058"/>
    <lineage>
        <taxon>Eukaryota</taxon>
        <taxon>Viridiplantae</taxon>
        <taxon>Streptophyta</taxon>
        <taxon>Embryophyta</taxon>
        <taxon>Tracheophyta</taxon>
        <taxon>Spermatophyta</taxon>
        <taxon>Magnoliopsida</taxon>
        <taxon>eudicotyledons</taxon>
        <taxon>Gunneridae</taxon>
        <taxon>Pentapetalae</taxon>
        <taxon>asterids</taxon>
        <taxon>lamiids</taxon>
        <taxon>Solanales</taxon>
        <taxon>Convolvulaceae</taxon>
        <taxon>Cuscuteae</taxon>
        <taxon>Cuscuta</taxon>
        <taxon>Cuscuta subgen. Cuscuta</taxon>
    </lineage>
</organism>
<gene>
    <name evidence="1" type="ORF">CEPIT_LOCUS17373</name>
</gene>
<name>A0AAV0DNF6_9ASTE</name>
<dbReference type="EMBL" id="CAMAPF010000133">
    <property type="protein sequence ID" value="CAH9105900.1"/>
    <property type="molecule type" value="Genomic_DNA"/>
</dbReference>
<comment type="caution">
    <text evidence="1">The sequence shown here is derived from an EMBL/GenBank/DDBJ whole genome shotgun (WGS) entry which is preliminary data.</text>
</comment>